<gene>
    <name evidence="4" type="ORF">RIF23_02085</name>
</gene>
<proteinExistence type="predicted"/>
<dbReference type="SUPFAM" id="SSF46689">
    <property type="entry name" value="Homeodomain-like"/>
    <property type="match status" value="1"/>
</dbReference>
<dbReference type="SUPFAM" id="SSF48498">
    <property type="entry name" value="Tetracyclin repressor-like, C-terminal domain"/>
    <property type="match status" value="1"/>
</dbReference>
<dbReference type="Gene3D" id="1.10.357.10">
    <property type="entry name" value="Tetracycline Repressor, domain 2"/>
    <property type="match status" value="1"/>
</dbReference>
<evidence type="ECO:0000313" key="4">
    <source>
        <dbReference type="EMBL" id="MDS1269080.1"/>
    </source>
</evidence>
<accession>A0ABU2H192</accession>
<dbReference type="InterPro" id="IPR050109">
    <property type="entry name" value="HTH-type_TetR-like_transc_reg"/>
</dbReference>
<protein>
    <submittedName>
        <fullName evidence="4">TetR/AcrR family transcriptional regulator</fullName>
    </submittedName>
</protein>
<evidence type="ECO:0000256" key="1">
    <source>
        <dbReference type="ARBA" id="ARBA00023125"/>
    </source>
</evidence>
<dbReference type="Proteomes" id="UP001250214">
    <property type="component" value="Unassembled WGS sequence"/>
</dbReference>
<dbReference type="PANTHER" id="PTHR30055">
    <property type="entry name" value="HTH-TYPE TRANSCRIPTIONAL REGULATOR RUTR"/>
    <property type="match status" value="1"/>
</dbReference>
<sequence length="207" mass="22444">MVQRAQRTEAGRRLLDSAAHLFYHQGINAVGVAGIAEVAGVTKKTLYDCFGSKTELVVAYLEDRHSRWWDYLEQRLEGAAVPRALVLFDCYFDHPWLDVSRGCGFLNGAAELPADHPGLVVIRRHKAQVRARLGALVAADYPVLHNADSVAEHVFLLLEGAVAHQGIDSQAGHRQQARQMVHALLTSGHCGGEADAGSGEAWGESSA</sequence>
<feature type="domain" description="HTH tetR-type" evidence="3">
    <location>
        <begin position="8"/>
        <end position="68"/>
    </location>
</feature>
<reference evidence="5" key="1">
    <citation type="submission" date="2023-07" db="EMBL/GenBank/DDBJ databases">
        <title>Novel species in the genus Lipingzhangella isolated from Sambhar Salt Lake.</title>
        <authorList>
            <person name="Jiya N."/>
            <person name="Kajale S."/>
            <person name="Sharma A."/>
        </authorList>
    </citation>
    <scope>NUCLEOTIDE SEQUENCE [LARGE SCALE GENOMIC DNA]</scope>
    <source>
        <strain evidence="5">LS1_29</strain>
    </source>
</reference>
<dbReference type="PANTHER" id="PTHR30055:SF200">
    <property type="entry name" value="HTH-TYPE TRANSCRIPTIONAL REPRESSOR BDCR"/>
    <property type="match status" value="1"/>
</dbReference>
<organism evidence="4 5">
    <name type="scientific">Lipingzhangella rawalii</name>
    <dbReference type="NCBI Taxonomy" id="2055835"/>
    <lineage>
        <taxon>Bacteria</taxon>
        <taxon>Bacillati</taxon>
        <taxon>Actinomycetota</taxon>
        <taxon>Actinomycetes</taxon>
        <taxon>Streptosporangiales</taxon>
        <taxon>Nocardiopsidaceae</taxon>
        <taxon>Lipingzhangella</taxon>
    </lineage>
</organism>
<dbReference type="InterPro" id="IPR036271">
    <property type="entry name" value="Tet_transcr_reg_TetR-rel_C_sf"/>
</dbReference>
<dbReference type="RefSeq" id="WP_310910594.1">
    <property type="nucleotide sequence ID" value="NZ_JAVLVT010000001.1"/>
</dbReference>
<keyword evidence="5" id="KW-1185">Reference proteome</keyword>
<dbReference type="InterPro" id="IPR009057">
    <property type="entry name" value="Homeodomain-like_sf"/>
</dbReference>
<evidence type="ECO:0000313" key="5">
    <source>
        <dbReference type="Proteomes" id="UP001250214"/>
    </source>
</evidence>
<dbReference type="EMBL" id="JAVLVT010000001">
    <property type="protein sequence ID" value="MDS1269080.1"/>
    <property type="molecule type" value="Genomic_DNA"/>
</dbReference>
<dbReference type="PRINTS" id="PR00455">
    <property type="entry name" value="HTHTETR"/>
</dbReference>
<evidence type="ECO:0000256" key="2">
    <source>
        <dbReference type="PROSITE-ProRule" id="PRU00335"/>
    </source>
</evidence>
<name>A0ABU2H192_9ACTN</name>
<keyword evidence="1 2" id="KW-0238">DNA-binding</keyword>
<dbReference type="PROSITE" id="PS50977">
    <property type="entry name" value="HTH_TETR_2"/>
    <property type="match status" value="1"/>
</dbReference>
<dbReference type="InterPro" id="IPR001647">
    <property type="entry name" value="HTH_TetR"/>
</dbReference>
<feature type="DNA-binding region" description="H-T-H motif" evidence="2">
    <location>
        <begin position="31"/>
        <end position="50"/>
    </location>
</feature>
<evidence type="ECO:0000259" key="3">
    <source>
        <dbReference type="PROSITE" id="PS50977"/>
    </source>
</evidence>
<comment type="caution">
    <text evidence="4">The sequence shown here is derived from an EMBL/GenBank/DDBJ whole genome shotgun (WGS) entry which is preliminary data.</text>
</comment>
<dbReference type="Pfam" id="PF00440">
    <property type="entry name" value="TetR_N"/>
    <property type="match status" value="1"/>
</dbReference>